<feature type="binding site" evidence="9">
    <location>
        <begin position="107"/>
        <end position="114"/>
    </location>
    <ligand>
        <name>GTP</name>
        <dbReference type="ChEBI" id="CHEBI:37565"/>
    </ligand>
</feature>
<keyword evidence="7 9" id="KW-0687">Ribonucleoprotein</keyword>
<dbReference type="GO" id="GO:0005525">
    <property type="term" value="F:GTP binding"/>
    <property type="evidence" value="ECO:0007669"/>
    <property type="project" value="UniProtKB-UniRule"/>
</dbReference>
<dbReference type="InterPro" id="IPR000897">
    <property type="entry name" value="SRP54_GTPase_dom"/>
</dbReference>
<evidence type="ECO:0000256" key="2">
    <source>
        <dbReference type="ARBA" id="ARBA00022741"/>
    </source>
</evidence>
<protein>
    <recommendedName>
        <fullName evidence="9">Signal recognition particle protein</fullName>
        <ecNumber evidence="9">3.6.5.4</ecNumber>
    </recommendedName>
    <alternativeName>
        <fullName evidence="9">Fifty-four homolog</fullName>
    </alternativeName>
</protein>
<dbReference type="InterPro" id="IPR042101">
    <property type="entry name" value="SRP54_N_sf"/>
</dbReference>
<dbReference type="RefSeq" id="WP_014785472.1">
    <property type="nucleotide sequence ID" value="NC_018014.1"/>
</dbReference>
<dbReference type="PROSITE" id="PS00300">
    <property type="entry name" value="SRP54"/>
    <property type="match status" value="1"/>
</dbReference>
<evidence type="ECO:0000256" key="4">
    <source>
        <dbReference type="ARBA" id="ARBA00022884"/>
    </source>
</evidence>
<keyword evidence="2 9" id="KW-0547">Nucleotide-binding</keyword>
<evidence type="ECO:0000256" key="1">
    <source>
        <dbReference type="ARBA" id="ARBA00005450"/>
    </source>
</evidence>
<accession>I3ZF85</accession>
<dbReference type="EC" id="3.6.5.4" evidence="9"/>
<dbReference type="Gene3D" id="1.20.120.140">
    <property type="entry name" value="Signal recognition particle SRP54, nucleotide-binding domain"/>
    <property type="match status" value="1"/>
</dbReference>
<dbReference type="SMART" id="SM00962">
    <property type="entry name" value="SRP54"/>
    <property type="match status" value="1"/>
</dbReference>
<dbReference type="PATRIC" id="fig|926566.3.peg.1580"/>
<gene>
    <name evidence="9" type="primary">ffh</name>
    <name evidence="11" type="ordered locus">Terro_1597</name>
</gene>
<dbReference type="Pfam" id="PF02978">
    <property type="entry name" value="SRP_SPB"/>
    <property type="match status" value="1"/>
</dbReference>
<dbReference type="SMART" id="SM00963">
    <property type="entry name" value="SRP54_N"/>
    <property type="match status" value="1"/>
</dbReference>
<dbReference type="GO" id="GO:0003924">
    <property type="term" value="F:GTPase activity"/>
    <property type="evidence" value="ECO:0007669"/>
    <property type="project" value="UniProtKB-UniRule"/>
</dbReference>
<name>I3ZF85_TERRK</name>
<comment type="domain">
    <text evidence="9">Composed of three domains: the N-terminal N domain, which is responsible for interactions with the ribosome, the central G domain, which binds GTP, and the C-terminal M domain, which binds the RNA and the signal sequence of the RNC.</text>
</comment>
<dbReference type="KEGG" id="trs:Terro_1597"/>
<keyword evidence="9" id="KW-0963">Cytoplasm</keyword>
<dbReference type="eggNOG" id="COG0541">
    <property type="taxonomic scope" value="Bacteria"/>
</dbReference>
<comment type="similarity">
    <text evidence="1 9">Belongs to the GTP-binding SRP family. SRP54 subfamily.</text>
</comment>
<evidence type="ECO:0000256" key="9">
    <source>
        <dbReference type="HAMAP-Rule" id="MF_00306"/>
    </source>
</evidence>
<sequence>MFENLQEKLQRTFKNLRGQGTITDENISEALREIRLALLESDVNLTVVKATIDHIREKAIGTQVATALSPTEQIIKIVHDELVEILGKDTAKFKFSSQPPSVILMAGLQGSGKTTTAGKLAAWLKKGGHRPMLVSVDVYRPAAREQLAIVAKSVGAQIYIGKTGDDEAGTPLVERLAKEALREARNFGNDVLIVDTAGRLGIDTALMDEMSKLKALLNPSEILFVADAMTGQDAVNSADAFHKQLGITGVVLTKMDGDARGGAALSIRNVTGAPVKFLGTGEKPDAFEPFHPDRIVSRIMGMGDLQTLLERAEEKLDRGKAEEFAKKALSGDGFSLEDFRDQLRQIKKMGSMQSILKMMPSVGPFQGLQQAAENVDEGQLTRTEAIINSMTTKERLNHEIISGSRRKRIAAGSGTSVQEVNQLLKQYGQMRKMFKGLGSGGGKMQRRLMSQMGSMGRGGGFGR</sequence>
<evidence type="ECO:0000259" key="10">
    <source>
        <dbReference type="PROSITE" id="PS00300"/>
    </source>
</evidence>
<dbReference type="HAMAP" id="MF_00306">
    <property type="entry name" value="SRP54"/>
    <property type="match status" value="1"/>
</dbReference>
<dbReference type="GO" id="GO:0048500">
    <property type="term" value="C:signal recognition particle"/>
    <property type="evidence" value="ECO:0007669"/>
    <property type="project" value="UniProtKB-UniRule"/>
</dbReference>
<dbReference type="Pfam" id="PF02881">
    <property type="entry name" value="SRP54_N"/>
    <property type="match status" value="1"/>
</dbReference>
<dbReference type="SMART" id="SM00382">
    <property type="entry name" value="AAA"/>
    <property type="match status" value="1"/>
</dbReference>
<evidence type="ECO:0000256" key="6">
    <source>
        <dbReference type="ARBA" id="ARBA00023135"/>
    </source>
</evidence>
<dbReference type="InterPro" id="IPR004780">
    <property type="entry name" value="SRP"/>
</dbReference>
<dbReference type="CDD" id="cd18539">
    <property type="entry name" value="SRP_G"/>
    <property type="match status" value="1"/>
</dbReference>
<keyword evidence="3 9" id="KW-0378">Hydrolase</keyword>
<proteinExistence type="inferred from homology"/>
<comment type="function">
    <text evidence="9">Involved in targeting and insertion of nascent membrane proteins into the cytoplasmic membrane. Binds to the hydrophobic signal sequence of the ribosome-nascent chain (RNC) as it emerges from the ribosomes. The SRP-RNC complex is then targeted to the cytoplasmic membrane where it interacts with the SRP receptor FtsY.</text>
</comment>
<comment type="subcellular location">
    <subcellularLocation>
        <location evidence="9">Cytoplasm</location>
    </subcellularLocation>
    <text evidence="9">The SRP-RNC complex is targeted to the cytoplasmic membrane.</text>
</comment>
<dbReference type="Gene3D" id="3.40.50.300">
    <property type="entry name" value="P-loop containing nucleotide triphosphate hydrolases"/>
    <property type="match status" value="1"/>
</dbReference>
<keyword evidence="4 9" id="KW-0694">RNA-binding</keyword>
<organism evidence="11 12">
    <name type="scientific">Terriglobus roseus (strain DSM 18391 / NRRL B-41598 / KBS 63)</name>
    <dbReference type="NCBI Taxonomy" id="926566"/>
    <lineage>
        <taxon>Bacteria</taxon>
        <taxon>Pseudomonadati</taxon>
        <taxon>Acidobacteriota</taxon>
        <taxon>Terriglobia</taxon>
        <taxon>Terriglobales</taxon>
        <taxon>Acidobacteriaceae</taxon>
        <taxon>Terriglobus</taxon>
    </lineage>
</organism>
<dbReference type="PANTHER" id="PTHR11564:SF5">
    <property type="entry name" value="SIGNAL RECOGNITION PARTICLE SUBUNIT SRP54"/>
    <property type="match status" value="1"/>
</dbReference>
<dbReference type="InterPro" id="IPR004125">
    <property type="entry name" value="Signal_recog_particle_SRP54_M"/>
</dbReference>
<keyword evidence="12" id="KW-1185">Reference proteome</keyword>
<dbReference type="GO" id="GO:0006614">
    <property type="term" value="P:SRP-dependent cotranslational protein targeting to membrane"/>
    <property type="evidence" value="ECO:0007669"/>
    <property type="project" value="InterPro"/>
</dbReference>
<feature type="binding site" evidence="9">
    <location>
        <begin position="195"/>
        <end position="199"/>
    </location>
    <ligand>
        <name>GTP</name>
        <dbReference type="ChEBI" id="CHEBI:37565"/>
    </ligand>
</feature>
<keyword evidence="5 9" id="KW-0342">GTP-binding</keyword>
<evidence type="ECO:0000256" key="8">
    <source>
        <dbReference type="ARBA" id="ARBA00048027"/>
    </source>
</evidence>
<dbReference type="InterPro" id="IPR036891">
    <property type="entry name" value="Signal_recog_part_SRP54_M_sf"/>
</dbReference>
<dbReference type="SUPFAM" id="SSF47446">
    <property type="entry name" value="Signal peptide-binding domain"/>
    <property type="match status" value="1"/>
</dbReference>
<dbReference type="InterPro" id="IPR022941">
    <property type="entry name" value="SRP54"/>
</dbReference>
<dbReference type="InterPro" id="IPR013822">
    <property type="entry name" value="Signal_recog_particl_SRP54_hlx"/>
</dbReference>
<reference evidence="11 12" key="1">
    <citation type="submission" date="2012-06" db="EMBL/GenBank/DDBJ databases">
        <title>Complete genome of Terriglobus roseus DSM 18391.</title>
        <authorList>
            <consortium name="US DOE Joint Genome Institute (JGI-PGF)"/>
            <person name="Lucas S."/>
            <person name="Copeland A."/>
            <person name="Lapidus A."/>
            <person name="Glavina del Rio T."/>
            <person name="Dalin E."/>
            <person name="Tice H."/>
            <person name="Bruce D."/>
            <person name="Goodwin L."/>
            <person name="Pitluck S."/>
            <person name="Peters L."/>
            <person name="Mikhailova N."/>
            <person name="Munk A.C.C."/>
            <person name="Kyrpides N."/>
            <person name="Mavromatis K."/>
            <person name="Ivanova N."/>
            <person name="Brettin T."/>
            <person name="Detter J.C."/>
            <person name="Han C."/>
            <person name="Larimer F."/>
            <person name="Land M."/>
            <person name="Hauser L."/>
            <person name="Markowitz V."/>
            <person name="Cheng J.-F."/>
            <person name="Hugenholtz P."/>
            <person name="Woyke T."/>
            <person name="Wu D."/>
            <person name="Brambilla E."/>
            <person name="Klenk H.-P."/>
            <person name="Eisen J.A."/>
        </authorList>
    </citation>
    <scope>NUCLEOTIDE SEQUENCE [LARGE SCALE GENOMIC DNA]</scope>
    <source>
        <strain evidence="12">DSM 18391 / NRRL B-41598 / KBS 63</strain>
    </source>
</reference>
<dbReference type="Proteomes" id="UP000006056">
    <property type="component" value="Chromosome"/>
</dbReference>
<dbReference type="SUPFAM" id="SSF52540">
    <property type="entry name" value="P-loop containing nucleoside triphosphate hydrolases"/>
    <property type="match status" value="1"/>
</dbReference>
<comment type="catalytic activity">
    <reaction evidence="8 9">
        <text>GTP + H2O = GDP + phosphate + H(+)</text>
        <dbReference type="Rhea" id="RHEA:19669"/>
        <dbReference type="ChEBI" id="CHEBI:15377"/>
        <dbReference type="ChEBI" id="CHEBI:15378"/>
        <dbReference type="ChEBI" id="CHEBI:37565"/>
        <dbReference type="ChEBI" id="CHEBI:43474"/>
        <dbReference type="ChEBI" id="CHEBI:58189"/>
        <dbReference type="EC" id="3.6.5.4"/>
    </reaction>
</comment>
<dbReference type="PANTHER" id="PTHR11564">
    <property type="entry name" value="SIGNAL RECOGNITION PARTICLE 54K PROTEIN SRP54"/>
    <property type="match status" value="1"/>
</dbReference>
<dbReference type="HOGENOM" id="CLU_009301_6_0_0"/>
<dbReference type="STRING" id="926566.Terro_1597"/>
<dbReference type="EMBL" id="CP003379">
    <property type="protein sequence ID" value="AFL87903.1"/>
    <property type="molecule type" value="Genomic_DNA"/>
</dbReference>
<comment type="subunit">
    <text evidence="9">Part of the signal recognition particle protein translocation system, which is composed of SRP and FtsY.</text>
</comment>
<dbReference type="GO" id="GO:0008312">
    <property type="term" value="F:7S RNA binding"/>
    <property type="evidence" value="ECO:0007669"/>
    <property type="project" value="InterPro"/>
</dbReference>
<evidence type="ECO:0000313" key="12">
    <source>
        <dbReference type="Proteomes" id="UP000006056"/>
    </source>
</evidence>
<dbReference type="Gene3D" id="1.10.260.30">
    <property type="entry name" value="Signal recognition particle, SRP54 subunit, M-domain"/>
    <property type="match status" value="1"/>
</dbReference>
<evidence type="ECO:0000256" key="3">
    <source>
        <dbReference type="ARBA" id="ARBA00022801"/>
    </source>
</evidence>
<dbReference type="OrthoDB" id="9804720at2"/>
<dbReference type="AlphaFoldDB" id="I3ZF85"/>
<dbReference type="Pfam" id="PF00448">
    <property type="entry name" value="SRP54"/>
    <property type="match status" value="1"/>
</dbReference>
<evidence type="ECO:0000313" key="11">
    <source>
        <dbReference type="EMBL" id="AFL87903.1"/>
    </source>
</evidence>
<feature type="binding site" evidence="9">
    <location>
        <begin position="253"/>
        <end position="256"/>
    </location>
    <ligand>
        <name>GTP</name>
        <dbReference type="ChEBI" id="CHEBI:37565"/>
    </ligand>
</feature>
<dbReference type="InterPro" id="IPR027417">
    <property type="entry name" value="P-loop_NTPase"/>
</dbReference>
<feature type="domain" description="SRP54-type proteins GTP-binding" evidence="10">
    <location>
        <begin position="274"/>
        <end position="287"/>
    </location>
</feature>
<dbReference type="NCBIfam" id="TIGR00959">
    <property type="entry name" value="ffh"/>
    <property type="match status" value="1"/>
</dbReference>
<evidence type="ECO:0000256" key="7">
    <source>
        <dbReference type="ARBA" id="ARBA00023274"/>
    </source>
</evidence>
<keyword evidence="6 9" id="KW-0733">Signal recognition particle</keyword>
<dbReference type="InterPro" id="IPR003593">
    <property type="entry name" value="AAA+_ATPase"/>
</dbReference>
<evidence type="ECO:0000256" key="5">
    <source>
        <dbReference type="ARBA" id="ARBA00023134"/>
    </source>
</evidence>